<dbReference type="OrthoDB" id="9816072at2"/>
<feature type="domain" description="Methyltransferase small" evidence="6">
    <location>
        <begin position="141"/>
        <end position="305"/>
    </location>
</feature>
<keyword evidence="1" id="KW-0963">Cytoplasm</keyword>
<proteinExistence type="predicted"/>
<dbReference type="GO" id="GO:0003676">
    <property type="term" value="F:nucleic acid binding"/>
    <property type="evidence" value="ECO:0007669"/>
    <property type="project" value="InterPro"/>
</dbReference>
<keyword evidence="8" id="KW-1185">Reference proteome</keyword>
<evidence type="ECO:0000256" key="3">
    <source>
        <dbReference type="ARBA" id="ARBA00022603"/>
    </source>
</evidence>
<evidence type="ECO:0000259" key="6">
    <source>
        <dbReference type="Pfam" id="PF05175"/>
    </source>
</evidence>
<dbReference type="RefSeq" id="WP_015927786.1">
    <property type="nucleotide sequence ID" value="NC_011894.1"/>
</dbReference>
<dbReference type="PANTHER" id="PTHR47816">
    <property type="entry name" value="RIBOSOMAL RNA SMALL SUBUNIT METHYLTRANSFERASE C"/>
    <property type="match status" value="1"/>
</dbReference>
<dbReference type="SUPFAM" id="SSF53335">
    <property type="entry name" value="S-adenosyl-L-methionine-dependent methyltransferases"/>
    <property type="match status" value="1"/>
</dbReference>
<dbReference type="PROSITE" id="PS00092">
    <property type="entry name" value="N6_MTASE"/>
    <property type="match status" value="1"/>
</dbReference>
<keyword evidence="2" id="KW-0698">rRNA processing</keyword>
<dbReference type="CDD" id="cd02440">
    <property type="entry name" value="AdoMet_MTases"/>
    <property type="match status" value="1"/>
</dbReference>
<dbReference type="InterPro" id="IPR046977">
    <property type="entry name" value="RsmC/RlmG"/>
</dbReference>
<dbReference type="PANTHER" id="PTHR47816:SF4">
    <property type="entry name" value="RIBOSOMAL RNA SMALL SUBUNIT METHYLTRANSFERASE C"/>
    <property type="match status" value="1"/>
</dbReference>
<dbReference type="Pfam" id="PF05175">
    <property type="entry name" value="MTS"/>
    <property type="match status" value="1"/>
</dbReference>
<dbReference type="InterPro" id="IPR007848">
    <property type="entry name" value="Small_mtfrase_dom"/>
</dbReference>
<keyword evidence="5" id="KW-0949">S-adenosyl-L-methionine</keyword>
<keyword evidence="3 7" id="KW-0489">Methyltransferase</keyword>
<accession>B8IJ73</accession>
<keyword evidence="4 7" id="KW-0808">Transferase</keyword>
<dbReference type="KEGG" id="mno:Mnod_1081"/>
<dbReference type="GO" id="GO:0006364">
    <property type="term" value="P:rRNA processing"/>
    <property type="evidence" value="ECO:0007669"/>
    <property type="project" value="UniProtKB-KW"/>
</dbReference>
<organism evidence="7 8">
    <name type="scientific">Methylobacterium nodulans (strain LMG 21967 / CNCM I-2342 / ORS 2060)</name>
    <dbReference type="NCBI Taxonomy" id="460265"/>
    <lineage>
        <taxon>Bacteria</taxon>
        <taxon>Pseudomonadati</taxon>
        <taxon>Pseudomonadota</taxon>
        <taxon>Alphaproteobacteria</taxon>
        <taxon>Hyphomicrobiales</taxon>
        <taxon>Methylobacteriaceae</taxon>
        <taxon>Methylobacterium</taxon>
    </lineage>
</organism>
<evidence type="ECO:0000256" key="2">
    <source>
        <dbReference type="ARBA" id="ARBA00022552"/>
    </source>
</evidence>
<dbReference type="HOGENOM" id="CLU_049581_1_0_5"/>
<name>B8IJ73_METNO</name>
<evidence type="ECO:0000256" key="4">
    <source>
        <dbReference type="ARBA" id="ARBA00022679"/>
    </source>
</evidence>
<dbReference type="Proteomes" id="UP000008207">
    <property type="component" value="Chromosome"/>
</dbReference>
<evidence type="ECO:0000313" key="8">
    <source>
        <dbReference type="Proteomes" id="UP000008207"/>
    </source>
</evidence>
<dbReference type="eggNOG" id="COG2813">
    <property type="taxonomic scope" value="Bacteria"/>
</dbReference>
<evidence type="ECO:0000256" key="5">
    <source>
        <dbReference type="ARBA" id="ARBA00022691"/>
    </source>
</evidence>
<gene>
    <name evidence="7" type="ordered locus">Mnod_1081</name>
</gene>
<evidence type="ECO:0000256" key="1">
    <source>
        <dbReference type="ARBA" id="ARBA00022490"/>
    </source>
</evidence>
<dbReference type="InterPro" id="IPR002052">
    <property type="entry name" value="DNA_methylase_N6_adenine_CS"/>
</dbReference>
<dbReference type="GO" id="GO:0008757">
    <property type="term" value="F:S-adenosylmethionine-dependent methyltransferase activity"/>
    <property type="evidence" value="ECO:0007669"/>
    <property type="project" value="InterPro"/>
</dbReference>
<dbReference type="EMBL" id="CP001349">
    <property type="protein sequence ID" value="ACL56088.1"/>
    <property type="molecule type" value="Genomic_DNA"/>
</dbReference>
<dbReference type="Gene3D" id="3.40.50.150">
    <property type="entry name" value="Vaccinia Virus protein VP39"/>
    <property type="match status" value="1"/>
</dbReference>
<sequence length="309" mass="32473">MDASETPDITSAVYGLPPPDLAAVPEGARQLSPMLPGAAALEDLPPGALSEIVLLAPPGTAERRAVLALALRALRAGGRITALAPKDRGGARLGRELAGFGCTVEETAKRHHRTCRAARPAVPAGLDAAIAEGAPRFVPELGLWSQPGVFSWNRIDPGTVLLLDHLPPLSGRGADLGCGLGVIARAVLASPAVTALALVDIDRRAVAAARRNVEDPRASFAWADARRPDAVPGRLDFVVTNPPFHHEGSEDQGLGQAFIRRAAEVLRPGGIFWLTANAHLPYEAVLAGAFRQVTPRAAANGYKLYEARR</sequence>
<reference evidence="7 8" key="1">
    <citation type="submission" date="2009-01" db="EMBL/GenBank/DDBJ databases">
        <title>Complete sequence of chromosome of Methylobacterium nodulans ORS 2060.</title>
        <authorList>
            <consortium name="US DOE Joint Genome Institute"/>
            <person name="Lucas S."/>
            <person name="Copeland A."/>
            <person name="Lapidus A."/>
            <person name="Glavina del Rio T."/>
            <person name="Dalin E."/>
            <person name="Tice H."/>
            <person name="Bruce D."/>
            <person name="Goodwin L."/>
            <person name="Pitluck S."/>
            <person name="Sims D."/>
            <person name="Brettin T."/>
            <person name="Detter J.C."/>
            <person name="Han C."/>
            <person name="Larimer F."/>
            <person name="Land M."/>
            <person name="Hauser L."/>
            <person name="Kyrpides N."/>
            <person name="Ivanova N."/>
            <person name="Marx C.J."/>
            <person name="Richardson P."/>
        </authorList>
    </citation>
    <scope>NUCLEOTIDE SEQUENCE [LARGE SCALE GENOMIC DNA]</scope>
    <source>
        <strain evidence="8">LMG 21967 / CNCM I-2342 / ORS 2060</strain>
    </source>
</reference>
<dbReference type="GO" id="GO:0008170">
    <property type="term" value="F:N-methyltransferase activity"/>
    <property type="evidence" value="ECO:0007669"/>
    <property type="project" value="UniProtKB-ARBA"/>
</dbReference>
<dbReference type="InterPro" id="IPR029063">
    <property type="entry name" value="SAM-dependent_MTases_sf"/>
</dbReference>
<dbReference type="STRING" id="460265.Mnod_1081"/>
<dbReference type="GO" id="GO:0032259">
    <property type="term" value="P:methylation"/>
    <property type="evidence" value="ECO:0007669"/>
    <property type="project" value="UniProtKB-KW"/>
</dbReference>
<protein>
    <submittedName>
        <fullName evidence="7">Methyltransferase small</fullName>
    </submittedName>
</protein>
<dbReference type="AlphaFoldDB" id="B8IJ73"/>
<evidence type="ECO:0000313" key="7">
    <source>
        <dbReference type="EMBL" id="ACL56088.1"/>
    </source>
</evidence>